<dbReference type="EMBL" id="OC000708">
    <property type="protein sequence ID" value="CAD7258129.1"/>
    <property type="molecule type" value="Genomic_DNA"/>
</dbReference>
<dbReference type="PANTHER" id="PTHR47978">
    <property type="match status" value="1"/>
</dbReference>
<proteinExistence type="inferred from homology"/>
<dbReference type="NCBIfam" id="TIGR00231">
    <property type="entry name" value="small_GTP"/>
    <property type="match status" value="1"/>
</dbReference>
<dbReference type="SMART" id="SM00173">
    <property type="entry name" value="RAS"/>
    <property type="match status" value="1"/>
</dbReference>
<dbReference type="PRINTS" id="PR00449">
    <property type="entry name" value="RASTRNSFRMNG"/>
</dbReference>
<sequence>MIRFSTPPEATLIVSPPLPRPYHSFLHPSRGPITHFSTPPEAPSLISPSLPRPHYSSLLPPQGPTARFSIPPEDKSLVVWDTAGQERFRSMAPMYYRNANAALLVFDITQYDSLTSVKSWVKELKRNVQEPMVLCLVGNKCDLEVERKVSKDEALQYACSIGATYFESSALHDQGIEEVFLNVALGLIRLSHDTLCSSLRVYDSSSSFSPSNVSSEISRSRFNLTSDENNVYEEKADAIHAETERPSLCC</sequence>
<accession>A0A7R9AQK1</accession>
<dbReference type="PROSITE" id="PS51420">
    <property type="entry name" value="RHO"/>
    <property type="match status" value="1"/>
</dbReference>
<dbReference type="PROSITE" id="PS51419">
    <property type="entry name" value="RAB"/>
    <property type="match status" value="1"/>
</dbReference>
<dbReference type="GO" id="GO:0005525">
    <property type="term" value="F:GTP binding"/>
    <property type="evidence" value="ECO:0007669"/>
    <property type="project" value="InterPro"/>
</dbReference>
<dbReference type="Pfam" id="PF00071">
    <property type="entry name" value="Ras"/>
    <property type="match status" value="1"/>
</dbReference>
<protein>
    <submittedName>
        <fullName evidence="3">Uncharacterized protein</fullName>
    </submittedName>
</protein>
<dbReference type="SMART" id="SM00174">
    <property type="entry name" value="RHO"/>
    <property type="match status" value="1"/>
</dbReference>
<dbReference type="AlphaFoldDB" id="A0A7R9AQK1"/>
<dbReference type="InterPro" id="IPR027417">
    <property type="entry name" value="P-loop_NTPase"/>
</dbReference>
<dbReference type="FunFam" id="3.40.50.300:FF:001447">
    <property type="entry name" value="Ras-related protein Rab-1B"/>
    <property type="match status" value="1"/>
</dbReference>
<dbReference type="PROSITE" id="PS51421">
    <property type="entry name" value="RAS"/>
    <property type="match status" value="1"/>
</dbReference>
<keyword evidence="2" id="KW-0547">Nucleotide-binding</keyword>
<reference evidence="3" key="1">
    <citation type="submission" date="2020-11" db="EMBL/GenBank/DDBJ databases">
        <authorList>
            <person name="Tran Van P."/>
        </authorList>
    </citation>
    <scope>NUCLEOTIDE SEQUENCE</scope>
</reference>
<evidence type="ECO:0000313" key="3">
    <source>
        <dbReference type="EMBL" id="CAD7258129.1"/>
    </source>
</evidence>
<comment type="similarity">
    <text evidence="1">Belongs to the small GTPase superfamily. Rab family.</text>
</comment>
<organism evidence="3">
    <name type="scientific">Timema shepardi</name>
    <name type="common">Walking stick</name>
    <dbReference type="NCBI Taxonomy" id="629360"/>
    <lineage>
        <taxon>Eukaryota</taxon>
        <taxon>Metazoa</taxon>
        <taxon>Ecdysozoa</taxon>
        <taxon>Arthropoda</taxon>
        <taxon>Hexapoda</taxon>
        <taxon>Insecta</taxon>
        <taxon>Pterygota</taxon>
        <taxon>Neoptera</taxon>
        <taxon>Polyneoptera</taxon>
        <taxon>Phasmatodea</taxon>
        <taxon>Timematodea</taxon>
        <taxon>Timematoidea</taxon>
        <taxon>Timematidae</taxon>
        <taxon>Timema</taxon>
    </lineage>
</organism>
<name>A0A7R9AQK1_TIMSH</name>
<dbReference type="SUPFAM" id="SSF52540">
    <property type="entry name" value="P-loop containing nucleoside triphosphate hydrolases"/>
    <property type="match status" value="1"/>
</dbReference>
<dbReference type="SMART" id="SM00175">
    <property type="entry name" value="RAB"/>
    <property type="match status" value="1"/>
</dbReference>
<dbReference type="Gene3D" id="3.40.50.300">
    <property type="entry name" value="P-loop containing nucleotide triphosphate hydrolases"/>
    <property type="match status" value="1"/>
</dbReference>
<dbReference type="GO" id="GO:0003924">
    <property type="term" value="F:GTPase activity"/>
    <property type="evidence" value="ECO:0007669"/>
    <property type="project" value="InterPro"/>
</dbReference>
<evidence type="ECO:0000256" key="2">
    <source>
        <dbReference type="ARBA" id="ARBA00022741"/>
    </source>
</evidence>
<dbReference type="InterPro" id="IPR001806">
    <property type="entry name" value="Small_GTPase"/>
</dbReference>
<evidence type="ECO:0000256" key="1">
    <source>
        <dbReference type="ARBA" id="ARBA00006270"/>
    </source>
</evidence>
<dbReference type="InterPro" id="IPR005225">
    <property type="entry name" value="Small_GTP-bd"/>
</dbReference>
<gene>
    <name evidence="3" type="ORF">TSIB3V08_LOCUS2371</name>
</gene>